<evidence type="ECO:0000313" key="4">
    <source>
        <dbReference type="Proteomes" id="UP000655994"/>
    </source>
</evidence>
<name>A0A8I1KI73_9GAMM</name>
<evidence type="ECO:0000313" key="3">
    <source>
        <dbReference type="Proteomes" id="UP000621390"/>
    </source>
</evidence>
<evidence type="ECO:0000313" key="1">
    <source>
        <dbReference type="EMBL" id="MBJ7265599.1"/>
    </source>
</evidence>
<accession>A0A8I1KI73</accession>
<dbReference type="AlphaFoldDB" id="A0A8I1KI73"/>
<dbReference type="EMBL" id="JAEMOS010000002">
    <property type="protein sequence ID" value="MBJ7265599.1"/>
    <property type="molecule type" value="Genomic_DNA"/>
</dbReference>
<gene>
    <name evidence="1" type="ORF">JHC10_01440</name>
    <name evidence="2" type="ORF">JHC11_12100</name>
</gene>
<dbReference type="Proteomes" id="UP000621390">
    <property type="component" value="Unassembled WGS sequence"/>
</dbReference>
<evidence type="ECO:0000313" key="2">
    <source>
        <dbReference type="EMBL" id="MBJ7316727.1"/>
    </source>
</evidence>
<proteinExistence type="predicted"/>
<reference evidence="2 4" key="1">
    <citation type="submission" date="2020-09" db="EMBL/GenBank/DDBJ databases">
        <title>Draft Genomes of Bacterial Isolates from North Pond Shallow Sediments.</title>
        <authorList>
            <person name="Kiel Reese B."/>
            <person name="Mullis M."/>
            <person name="Weisend R.E."/>
        </authorList>
    </citation>
    <scope>NUCLEOTIDE SEQUENCE</scope>
    <source>
        <strain evidence="2">KJE-2</strain>
        <strain evidence="1 4">KJE-3</strain>
    </source>
</reference>
<protein>
    <submittedName>
        <fullName evidence="2">Uncharacterized protein</fullName>
    </submittedName>
</protein>
<sequence length="198" mass="22034">MAKDGPPLEVQSIHLPLDPKRVGTLFYTALGRSSGRVLGHMMSMEAGAKTKIVGCVISFEAAGPSSNSDGRFRTAQDIAESSFLDFRNMTKEASKVITPHWEAWCKSDDIFARHVEEDLRKKPATVTGLQERVSNYPVFFDYLRQQDEFKHIEASIFTCPMGAGQADVCVLHKHPKTMLYQPVFTYAPGVPCKLPDVI</sequence>
<comment type="caution">
    <text evidence="2">The sequence shown here is derived from an EMBL/GenBank/DDBJ whole genome shotgun (WGS) entry which is preliminary data.</text>
</comment>
<organism evidence="2 3">
    <name type="scientific">Idiomarina abyssalis</name>
    <dbReference type="NCBI Taxonomy" id="86102"/>
    <lineage>
        <taxon>Bacteria</taxon>
        <taxon>Pseudomonadati</taxon>
        <taxon>Pseudomonadota</taxon>
        <taxon>Gammaproteobacteria</taxon>
        <taxon>Alteromonadales</taxon>
        <taxon>Idiomarinaceae</taxon>
        <taxon>Idiomarina</taxon>
    </lineage>
</organism>
<dbReference type="EMBL" id="JAEMOP010000009">
    <property type="protein sequence ID" value="MBJ7316727.1"/>
    <property type="molecule type" value="Genomic_DNA"/>
</dbReference>
<keyword evidence="4" id="KW-1185">Reference proteome</keyword>
<dbReference type="Proteomes" id="UP000655994">
    <property type="component" value="Unassembled WGS sequence"/>
</dbReference>
<dbReference type="RefSeq" id="WP_199493532.1">
    <property type="nucleotide sequence ID" value="NZ_JAEMOP010000009.1"/>
</dbReference>